<sequence length="62" mass="6856">MYPPRDGDTEQACRRATAALTALPADYRTGLIRARATDLYRSVPAQHHREPAVRALHNALTA</sequence>
<reference evidence="1 2" key="1">
    <citation type="submission" date="2019-04" db="EMBL/GenBank/DDBJ databases">
        <title>Streptomyces oryziradicis sp. nov., a novel actinomycete isolated from rhizosphere soil of rice (Oryza sativa L.).</title>
        <authorList>
            <person name="Li C."/>
        </authorList>
    </citation>
    <scope>NUCLEOTIDE SEQUENCE [LARGE SCALE GENOMIC DNA]</scope>
    <source>
        <strain evidence="1 2">NEAU-C40</strain>
    </source>
</reference>
<dbReference type="OrthoDB" id="3504241at2"/>
<comment type="caution">
    <text evidence="1">The sequence shown here is derived from an EMBL/GenBank/DDBJ whole genome shotgun (WGS) entry which is preliminary data.</text>
</comment>
<dbReference type="EMBL" id="SUMC01000172">
    <property type="protein sequence ID" value="TJZ95883.1"/>
    <property type="molecule type" value="Genomic_DNA"/>
</dbReference>
<dbReference type="AlphaFoldDB" id="A0A4U0RJI8"/>
<organism evidence="1 2">
    <name type="scientific">Actinacidiphila oryziradicis</name>
    <dbReference type="NCBI Taxonomy" id="2571141"/>
    <lineage>
        <taxon>Bacteria</taxon>
        <taxon>Bacillati</taxon>
        <taxon>Actinomycetota</taxon>
        <taxon>Actinomycetes</taxon>
        <taxon>Kitasatosporales</taxon>
        <taxon>Streptomycetaceae</taxon>
        <taxon>Actinacidiphila</taxon>
    </lineage>
</organism>
<dbReference type="Proteomes" id="UP000305778">
    <property type="component" value="Unassembled WGS sequence"/>
</dbReference>
<gene>
    <name evidence="1" type="ORF">FCI23_51680</name>
</gene>
<proteinExistence type="predicted"/>
<accession>A0A4U0RJI8</accession>
<protein>
    <submittedName>
        <fullName evidence="1">Uncharacterized protein</fullName>
    </submittedName>
</protein>
<name>A0A4U0RJI8_9ACTN</name>
<keyword evidence="2" id="KW-1185">Reference proteome</keyword>
<evidence type="ECO:0000313" key="1">
    <source>
        <dbReference type="EMBL" id="TJZ95883.1"/>
    </source>
</evidence>
<evidence type="ECO:0000313" key="2">
    <source>
        <dbReference type="Proteomes" id="UP000305778"/>
    </source>
</evidence>